<dbReference type="Gene3D" id="1.20.1560.10">
    <property type="entry name" value="ABC transporter type 1, transmembrane domain"/>
    <property type="match status" value="1"/>
</dbReference>
<dbReference type="NCBIfam" id="TIGR02868">
    <property type="entry name" value="CydC"/>
    <property type="match status" value="1"/>
</dbReference>
<dbReference type="NCBIfam" id="NF008364">
    <property type="entry name" value="PRK11160.1"/>
    <property type="match status" value="1"/>
</dbReference>
<evidence type="ECO:0000313" key="11">
    <source>
        <dbReference type="Proteomes" id="UP001607125"/>
    </source>
</evidence>
<keyword evidence="3" id="KW-0547">Nucleotide-binding</keyword>
<dbReference type="SUPFAM" id="SSF52540">
    <property type="entry name" value="P-loop containing nucleoside triphosphate hydrolases"/>
    <property type="match status" value="1"/>
</dbReference>
<feature type="transmembrane region" description="Helical" evidence="7">
    <location>
        <begin position="251"/>
        <end position="268"/>
    </location>
</feature>
<feature type="transmembrane region" description="Helical" evidence="7">
    <location>
        <begin position="280"/>
        <end position="304"/>
    </location>
</feature>
<dbReference type="PANTHER" id="PTHR24221:SF653">
    <property type="entry name" value="TRANSPORT ATP-BINDING PROTEIN CYDC"/>
    <property type="match status" value="1"/>
</dbReference>
<dbReference type="PROSITE" id="PS00211">
    <property type="entry name" value="ABC_TRANSPORTER_1"/>
    <property type="match status" value="1"/>
</dbReference>
<protein>
    <submittedName>
        <fullName evidence="10">Cysteine/glutathione ABC transporter ATP-binding protein/permease CydC</fullName>
    </submittedName>
</protein>
<dbReference type="CDD" id="cd18585">
    <property type="entry name" value="ABC_6TM_CydC"/>
    <property type="match status" value="1"/>
</dbReference>
<evidence type="ECO:0000256" key="7">
    <source>
        <dbReference type="SAM" id="Phobius"/>
    </source>
</evidence>
<sequence length="573" mass="63292">MRDLLPYLKLYKKHWFGLSLGMLLSFATLFASIGLLTLSGWFISAAAVAGLTIARETFNYMLPGAGVRGAAMARTAGRWGERVVSHNATFKLLTDLRIFFFTKLAPLIPGKAVNIRDADMLNRLVADVDAMDHVYLRLVSPIVVGVFGILCLTAILCWFDMTLGLTLGAILMLLLITWPVVFYRLGSKNGEALTLNKAELRIRTLDWLQGYSELTLFGAESRYRKAIVTAQDKLITNQLVHAKVSGMAQGLLILANGWLLILMLWLAADGVGGNQPDPLIALMAFATMASFELLMPIAGAFQYLGQTLTSAKRLNEVILATPEVTFPDEPVTHSNEYSIDIDNVCFSYPDANEKALRDVSLSVKGGHRLAIVGQTGSGKSTLLQLISRYWDVDQGKITLAGAQIQNWSERQLREATSIVSQKVDILNGTLRDNLSMAKPSASDEELIAALDKVDLAHLTEDNGLDAWLGDGGRQLSGGEKRRIGIARALLHNAPILLLDEPTEGLDKKTEQQIMQLFDQHFNGKTVIFITHRLVHLETFDAICLLEDGEILEYGQHQVLLNEKGRYYELHQTL</sequence>
<evidence type="ECO:0000256" key="4">
    <source>
        <dbReference type="ARBA" id="ARBA00022840"/>
    </source>
</evidence>
<comment type="subcellular location">
    <subcellularLocation>
        <location evidence="1">Cell membrane</location>
        <topology evidence="1">Multi-pass membrane protein</topology>
    </subcellularLocation>
</comment>
<dbReference type="SUPFAM" id="SSF90123">
    <property type="entry name" value="ABC transporter transmembrane region"/>
    <property type="match status" value="1"/>
</dbReference>
<comment type="caution">
    <text evidence="10">The sequence shown here is derived from an EMBL/GenBank/DDBJ whole genome shotgun (WGS) entry which is preliminary data.</text>
</comment>
<dbReference type="EMBL" id="JBIHSF010000008">
    <property type="protein sequence ID" value="MFH0260978.1"/>
    <property type="molecule type" value="Genomic_DNA"/>
</dbReference>
<dbReference type="PROSITE" id="PS50929">
    <property type="entry name" value="ABC_TM1F"/>
    <property type="match status" value="1"/>
</dbReference>
<organism evidence="10 11">
    <name type="scientific">Vibrio barjaei</name>
    <dbReference type="NCBI Taxonomy" id="1676683"/>
    <lineage>
        <taxon>Bacteria</taxon>
        <taxon>Pseudomonadati</taxon>
        <taxon>Pseudomonadota</taxon>
        <taxon>Gammaproteobacteria</taxon>
        <taxon>Vibrionales</taxon>
        <taxon>Vibrionaceae</taxon>
        <taxon>Vibrio</taxon>
    </lineage>
</organism>
<feature type="transmembrane region" description="Helical" evidence="7">
    <location>
        <begin position="138"/>
        <end position="159"/>
    </location>
</feature>
<dbReference type="Pfam" id="PF00664">
    <property type="entry name" value="ABC_membrane"/>
    <property type="match status" value="1"/>
</dbReference>
<keyword evidence="5 7" id="KW-1133">Transmembrane helix</keyword>
<keyword evidence="2 7" id="KW-0812">Transmembrane</keyword>
<keyword evidence="4 10" id="KW-0067">ATP-binding</keyword>
<evidence type="ECO:0000256" key="1">
    <source>
        <dbReference type="ARBA" id="ARBA00004651"/>
    </source>
</evidence>
<dbReference type="SMART" id="SM00382">
    <property type="entry name" value="AAA"/>
    <property type="match status" value="1"/>
</dbReference>
<dbReference type="Proteomes" id="UP001607125">
    <property type="component" value="Unassembled WGS sequence"/>
</dbReference>
<reference evidence="10 11" key="1">
    <citation type="submission" date="2024-10" db="EMBL/GenBank/DDBJ databases">
        <authorList>
            <person name="Yibar A."/>
            <person name="Saticioglu I.B."/>
            <person name="Duman M."/>
            <person name="Ajmi N."/>
            <person name="Gurler F."/>
            <person name="Ay H."/>
            <person name="Onuk E."/>
            <person name="Guler S."/>
            <person name="Romalde J.L."/>
        </authorList>
    </citation>
    <scope>NUCLEOTIDE SEQUENCE [LARGE SCALE GENOMIC DNA]</scope>
    <source>
        <strain evidence="10 11">1-TCBS-B</strain>
    </source>
</reference>
<evidence type="ECO:0000256" key="2">
    <source>
        <dbReference type="ARBA" id="ARBA00022692"/>
    </source>
</evidence>
<keyword evidence="11" id="KW-1185">Reference proteome</keyword>
<dbReference type="RefSeq" id="WP_063606218.1">
    <property type="nucleotide sequence ID" value="NZ_JBIHSF010000008.1"/>
</dbReference>
<evidence type="ECO:0000313" key="10">
    <source>
        <dbReference type="EMBL" id="MFH0260978.1"/>
    </source>
</evidence>
<evidence type="ECO:0000259" key="9">
    <source>
        <dbReference type="PROSITE" id="PS50929"/>
    </source>
</evidence>
<accession>A0ABW7IHA0</accession>
<dbReference type="InterPro" id="IPR003439">
    <property type="entry name" value="ABC_transporter-like_ATP-bd"/>
</dbReference>
<feature type="transmembrane region" description="Helical" evidence="7">
    <location>
        <begin position="20"/>
        <end position="53"/>
    </location>
</feature>
<dbReference type="InterPro" id="IPR017871">
    <property type="entry name" value="ABC_transporter-like_CS"/>
</dbReference>
<dbReference type="InterPro" id="IPR014223">
    <property type="entry name" value="ABC_CydC/D"/>
</dbReference>
<dbReference type="InterPro" id="IPR036640">
    <property type="entry name" value="ABC1_TM_sf"/>
</dbReference>
<evidence type="ECO:0000256" key="3">
    <source>
        <dbReference type="ARBA" id="ARBA00022741"/>
    </source>
</evidence>
<feature type="transmembrane region" description="Helical" evidence="7">
    <location>
        <begin position="165"/>
        <end position="185"/>
    </location>
</feature>
<name>A0ABW7IHA0_9VIBR</name>
<dbReference type="InterPro" id="IPR027417">
    <property type="entry name" value="P-loop_NTPase"/>
</dbReference>
<dbReference type="InterPro" id="IPR003593">
    <property type="entry name" value="AAA+_ATPase"/>
</dbReference>
<gene>
    <name evidence="10" type="primary">cydC</name>
    <name evidence="10" type="ORF">ACGRH2_11280</name>
</gene>
<dbReference type="PANTHER" id="PTHR24221">
    <property type="entry name" value="ATP-BINDING CASSETTE SUB-FAMILY B"/>
    <property type="match status" value="1"/>
</dbReference>
<feature type="domain" description="ABC transporter" evidence="8">
    <location>
        <begin position="339"/>
        <end position="572"/>
    </location>
</feature>
<dbReference type="Gene3D" id="3.40.50.300">
    <property type="entry name" value="P-loop containing nucleotide triphosphate hydrolases"/>
    <property type="match status" value="1"/>
</dbReference>
<dbReference type="InterPro" id="IPR011527">
    <property type="entry name" value="ABC1_TM_dom"/>
</dbReference>
<keyword evidence="6 7" id="KW-0472">Membrane</keyword>
<evidence type="ECO:0000256" key="6">
    <source>
        <dbReference type="ARBA" id="ARBA00023136"/>
    </source>
</evidence>
<evidence type="ECO:0000256" key="5">
    <source>
        <dbReference type="ARBA" id="ARBA00022989"/>
    </source>
</evidence>
<dbReference type="Pfam" id="PF00005">
    <property type="entry name" value="ABC_tran"/>
    <property type="match status" value="1"/>
</dbReference>
<dbReference type="GO" id="GO:0005524">
    <property type="term" value="F:ATP binding"/>
    <property type="evidence" value="ECO:0007669"/>
    <property type="project" value="UniProtKB-KW"/>
</dbReference>
<proteinExistence type="predicted"/>
<feature type="domain" description="ABC transmembrane type-1" evidence="9">
    <location>
        <begin position="20"/>
        <end position="309"/>
    </location>
</feature>
<evidence type="ECO:0000259" key="8">
    <source>
        <dbReference type="PROSITE" id="PS50893"/>
    </source>
</evidence>
<dbReference type="PROSITE" id="PS50893">
    <property type="entry name" value="ABC_TRANSPORTER_2"/>
    <property type="match status" value="1"/>
</dbReference>
<dbReference type="InterPro" id="IPR039421">
    <property type="entry name" value="Type_1_exporter"/>
</dbReference>